<evidence type="ECO:0000313" key="4">
    <source>
        <dbReference type="Proteomes" id="UP000012227"/>
    </source>
</evidence>
<dbReference type="RefSeq" id="WP_002975853.1">
    <property type="nucleotide sequence ID" value="NZ_AOGY02000004.1"/>
</dbReference>
<dbReference type="Proteomes" id="UP000012227">
    <property type="component" value="Unassembled WGS sequence"/>
</dbReference>
<proteinExistence type="predicted"/>
<dbReference type="Gene3D" id="1.10.287.70">
    <property type="match status" value="1"/>
</dbReference>
<sequence length="366" mass="42627">MYDKSLLINYHLYLSKFEEHIANNQALATFENITVIVDIDYLELSCAVIFKNCIFILLPNKEIPGVLINTSETFRIEDSLVEVNIYVRGKSRKKNDLSYLDKDGPNIFIDNCEFNLFQYNHRNSQSSFINPTIQISGTIDHCRVICKQEVQLYILQCKFTLFEVTGSCSNFQISESFGRELKMYQFTSSFMWFQKDLSKQFSHVEIDIKTIENLSHSIYNTKHKEYLIQALLMFMNTFKTNKNGALFLECNSILCNVYKYKKPNILLNFLIYGIFKNFYSTSRMILFSLFIIFSFGFLYAFIGYLNNSKYNLLDWQYFSAITFTTVGYGDITPCGISKIIAPIEAFSGILLVMVTGWILSRQYSDF</sequence>
<evidence type="ECO:0000313" key="3">
    <source>
        <dbReference type="EMBL" id="EMY71948.1"/>
    </source>
</evidence>
<dbReference type="AlphaFoldDB" id="N1WAC8"/>
<accession>N1WAC8</accession>
<gene>
    <name evidence="3" type="ORF">LEP1GSC199_0594</name>
</gene>
<dbReference type="InterPro" id="IPR013099">
    <property type="entry name" value="K_chnl_dom"/>
</dbReference>
<dbReference type="SUPFAM" id="SSF81324">
    <property type="entry name" value="Voltage-gated potassium channels"/>
    <property type="match status" value="1"/>
</dbReference>
<keyword evidence="1" id="KW-0472">Membrane</keyword>
<feature type="domain" description="Potassium channel" evidence="2">
    <location>
        <begin position="292"/>
        <end position="354"/>
    </location>
</feature>
<organism evidence="3 4">
    <name type="scientific">Leptospira vanthielii serovar Holland str. Waz Holland = ATCC 700522</name>
    <dbReference type="NCBI Taxonomy" id="1218591"/>
    <lineage>
        <taxon>Bacteria</taxon>
        <taxon>Pseudomonadati</taxon>
        <taxon>Spirochaetota</taxon>
        <taxon>Spirochaetia</taxon>
        <taxon>Leptospirales</taxon>
        <taxon>Leptospiraceae</taxon>
        <taxon>Leptospira</taxon>
    </lineage>
</organism>
<dbReference type="Pfam" id="PF07885">
    <property type="entry name" value="Ion_trans_2"/>
    <property type="match status" value="1"/>
</dbReference>
<comment type="caution">
    <text evidence="3">The sequence shown here is derived from an EMBL/GenBank/DDBJ whole genome shotgun (WGS) entry which is preliminary data.</text>
</comment>
<reference evidence="3 4" key="1">
    <citation type="submission" date="2013-03" db="EMBL/GenBank/DDBJ databases">
        <authorList>
            <person name="Harkins D.M."/>
            <person name="Durkin A.S."/>
            <person name="Brinkac L.M."/>
            <person name="Haft D.H."/>
            <person name="Selengut J.D."/>
            <person name="Sanka R."/>
            <person name="DePew J."/>
            <person name="Purushe J."/>
            <person name="Galloway R.L."/>
            <person name="Vinetz J.M."/>
            <person name="Sutton G.G."/>
            <person name="Nierman W.C."/>
            <person name="Fouts D.E."/>
        </authorList>
    </citation>
    <scope>NUCLEOTIDE SEQUENCE [LARGE SCALE GENOMIC DNA]</scope>
    <source>
        <strain evidence="3 4">Waz Holland</strain>
    </source>
</reference>
<name>N1WAC8_9LEPT</name>
<evidence type="ECO:0000256" key="1">
    <source>
        <dbReference type="SAM" id="Phobius"/>
    </source>
</evidence>
<dbReference type="EMBL" id="AOGY02000004">
    <property type="protein sequence ID" value="EMY71948.1"/>
    <property type="molecule type" value="Genomic_DNA"/>
</dbReference>
<feature type="transmembrane region" description="Helical" evidence="1">
    <location>
        <begin position="339"/>
        <end position="359"/>
    </location>
</feature>
<protein>
    <submittedName>
        <fullName evidence="3">Ion channel</fullName>
    </submittedName>
</protein>
<feature type="transmembrane region" description="Helical" evidence="1">
    <location>
        <begin position="284"/>
        <end position="305"/>
    </location>
</feature>
<keyword evidence="1" id="KW-0812">Transmembrane</keyword>
<keyword evidence="1" id="KW-1133">Transmembrane helix</keyword>
<evidence type="ECO:0000259" key="2">
    <source>
        <dbReference type="Pfam" id="PF07885"/>
    </source>
</evidence>
<dbReference type="STRING" id="1218591.LEP1GSC199_0594"/>